<feature type="compositionally biased region" description="Basic and acidic residues" evidence="1">
    <location>
        <begin position="50"/>
        <end position="62"/>
    </location>
</feature>
<feature type="compositionally biased region" description="Gly residues" evidence="1">
    <location>
        <begin position="74"/>
        <end position="90"/>
    </location>
</feature>
<feature type="non-terminal residue" evidence="2">
    <location>
        <position position="241"/>
    </location>
</feature>
<gene>
    <name evidence="2" type="ORF">TSOC_013252</name>
</gene>
<comment type="caution">
    <text evidence="2">The sequence shown here is derived from an EMBL/GenBank/DDBJ whole genome shotgun (WGS) entry which is preliminary data.</text>
</comment>
<dbReference type="PANTHER" id="PTHR34117:SF1">
    <property type="entry name" value="STYLE CELL-CYCLE INHIBITOR 1"/>
    <property type="match status" value="1"/>
</dbReference>
<reference evidence="2 3" key="1">
    <citation type="journal article" date="2017" name="Mol. Biol. Evol.">
        <title>The 4-celled Tetrabaena socialis nuclear genome reveals the essential components for genetic control of cell number at the origin of multicellularity in the volvocine lineage.</title>
        <authorList>
            <person name="Featherston J."/>
            <person name="Arakaki Y."/>
            <person name="Hanschen E.R."/>
            <person name="Ferris P.J."/>
            <person name="Michod R.E."/>
            <person name="Olson B.J.S.C."/>
            <person name="Nozaki H."/>
            <person name="Durand P.M."/>
        </authorList>
    </citation>
    <scope>NUCLEOTIDE SEQUENCE [LARGE SCALE GENOMIC DNA]</scope>
    <source>
        <strain evidence="2 3">NIES-571</strain>
    </source>
</reference>
<protein>
    <submittedName>
        <fullName evidence="2">Uncharacterized protein</fullName>
    </submittedName>
</protein>
<keyword evidence="3" id="KW-1185">Reference proteome</keyword>
<accession>A0A2J7ZKU9</accession>
<organism evidence="2 3">
    <name type="scientific">Tetrabaena socialis</name>
    <dbReference type="NCBI Taxonomy" id="47790"/>
    <lineage>
        <taxon>Eukaryota</taxon>
        <taxon>Viridiplantae</taxon>
        <taxon>Chlorophyta</taxon>
        <taxon>core chlorophytes</taxon>
        <taxon>Chlorophyceae</taxon>
        <taxon>CS clade</taxon>
        <taxon>Chlamydomonadales</taxon>
        <taxon>Tetrabaenaceae</taxon>
        <taxon>Tetrabaena</taxon>
    </lineage>
</organism>
<evidence type="ECO:0000313" key="3">
    <source>
        <dbReference type="Proteomes" id="UP000236333"/>
    </source>
</evidence>
<dbReference type="AlphaFoldDB" id="A0A2J7ZKU9"/>
<feature type="compositionally biased region" description="Basic and acidic residues" evidence="1">
    <location>
        <begin position="24"/>
        <end position="33"/>
    </location>
</feature>
<feature type="compositionally biased region" description="Basic residues" evidence="1">
    <location>
        <begin position="34"/>
        <end position="49"/>
    </location>
</feature>
<feature type="compositionally biased region" description="Basic and acidic residues" evidence="1">
    <location>
        <begin position="214"/>
        <end position="241"/>
    </location>
</feature>
<feature type="region of interest" description="Disordered" evidence="1">
    <location>
        <begin position="183"/>
        <end position="241"/>
    </location>
</feature>
<dbReference type="InterPro" id="IPR044688">
    <property type="entry name" value="SCI-1-like"/>
</dbReference>
<proteinExistence type="predicted"/>
<dbReference type="Proteomes" id="UP000236333">
    <property type="component" value="Unassembled WGS sequence"/>
</dbReference>
<dbReference type="PANTHER" id="PTHR34117">
    <property type="entry name" value="STYLE CELL-CYCLE INHIBITOR 1"/>
    <property type="match status" value="1"/>
</dbReference>
<evidence type="ECO:0000313" key="2">
    <source>
        <dbReference type="EMBL" id="PNH00898.1"/>
    </source>
</evidence>
<dbReference type="EMBL" id="PGGS01001104">
    <property type="protein sequence ID" value="PNH00898.1"/>
    <property type="molecule type" value="Genomic_DNA"/>
</dbReference>
<sequence>MGKKRQRKDESEDESSTSGSSGSDGDKREEEKRSKHKKHKKEGKKHKKSKDKDKKSKGELVRQAKAFLEQHLNAGGGGGGEGAPLGGPQAGSGPLPRVQVSEVKEQLSDADYFRRHAEFAAFLAEERCTQFNDLSSERARELFTEFVQIWNEGRLAPRFYGGLVAAPLRRTEYRWNIGAAARAGAGAGGPAGAPSRGMAAYMEDQQAQQAGARLDQRRQDRSRARDLLEEVAPRETGRDKA</sequence>
<name>A0A2J7ZKU9_9CHLO</name>
<evidence type="ECO:0000256" key="1">
    <source>
        <dbReference type="SAM" id="MobiDB-lite"/>
    </source>
</evidence>
<dbReference type="OrthoDB" id="2139939at2759"/>
<feature type="region of interest" description="Disordered" evidence="1">
    <location>
        <begin position="1"/>
        <end position="102"/>
    </location>
</feature>